<evidence type="ECO:0000313" key="1">
    <source>
        <dbReference type="EMBL" id="CAJ0848909.1"/>
    </source>
</evidence>
<name>A0AA48R901_9ZZZZ</name>
<protein>
    <submittedName>
        <fullName evidence="1">Uncharacterized protein</fullName>
    </submittedName>
</protein>
<organism evidence="1">
    <name type="scientific">freshwater sediment metagenome</name>
    <dbReference type="NCBI Taxonomy" id="556182"/>
    <lineage>
        <taxon>unclassified sequences</taxon>
        <taxon>metagenomes</taxon>
        <taxon>ecological metagenomes</taxon>
    </lineage>
</organism>
<dbReference type="EMBL" id="OY288114">
    <property type="protein sequence ID" value="CAJ0848909.1"/>
    <property type="molecule type" value="Genomic_DNA"/>
</dbReference>
<reference evidence="1" key="1">
    <citation type="submission" date="2023-07" db="EMBL/GenBank/DDBJ databases">
        <authorList>
            <person name="Pelsma A.J. K."/>
        </authorList>
    </citation>
    <scope>NUCLEOTIDE SEQUENCE</scope>
</reference>
<proteinExistence type="predicted"/>
<dbReference type="SUPFAM" id="SSF52833">
    <property type="entry name" value="Thioredoxin-like"/>
    <property type="match status" value="1"/>
</dbReference>
<gene>
    <name evidence="1" type="ORF">AMST5_00046</name>
</gene>
<sequence length="114" mass="12499">MARVVFFESAAYPHCASQIERLTAMGHVVESFDLMNEPWSVSSLRPFFGSRPVPEWFDPLARRVVSGEINPGNITPQSALVQMILDPTLINGPLIRIGSHCEAGMNADADLGVF</sequence>
<accession>A0AA48R901</accession>
<dbReference type="InterPro" id="IPR036249">
    <property type="entry name" value="Thioredoxin-like_sf"/>
</dbReference>
<dbReference type="AlphaFoldDB" id="A0AA48R901"/>